<dbReference type="PANTHER" id="PTHR41282:SF1">
    <property type="entry name" value="CONSERVED TRANSMEMBRANE PROTEIN-RELATED"/>
    <property type="match status" value="1"/>
</dbReference>
<feature type="transmembrane region" description="Helical" evidence="1">
    <location>
        <begin position="201"/>
        <end position="224"/>
    </location>
</feature>
<feature type="transmembrane region" description="Helical" evidence="1">
    <location>
        <begin position="166"/>
        <end position="189"/>
    </location>
</feature>
<dbReference type="InterPro" id="IPR010539">
    <property type="entry name" value="BaxI_1-like"/>
</dbReference>
<reference evidence="2 3" key="1">
    <citation type="submission" date="2012-02" db="EMBL/GenBank/DDBJ databases">
        <title>Complete genome sequence of Phycisphaera mikurensis NBRC 102666.</title>
        <authorList>
            <person name="Ankai A."/>
            <person name="Hosoyama A."/>
            <person name="Terui Y."/>
            <person name="Sekine M."/>
            <person name="Fukai R."/>
            <person name="Kato Y."/>
            <person name="Nakamura S."/>
            <person name="Yamada-Narita S."/>
            <person name="Kawakoshi A."/>
            <person name="Fukunaga Y."/>
            <person name="Yamazaki S."/>
            <person name="Fujita N."/>
        </authorList>
    </citation>
    <scope>NUCLEOTIDE SEQUENCE [LARGE SCALE GENOMIC DNA]</scope>
    <source>
        <strain evidence="3">NBRC 102666 / KCTC 22515 / FYK2301M01</strain>
    </source>
</reference>
<evidence type="ECO:0008006" key="4">
    <source>
        <dbReference type="Google" id="ProtNLM"/>
    </source>
</evidence>
<dbReference type="OrthoDB" id="116480at2"/>
<accession>I0II89</accession>
<evidence type="ECO:0000256" key="1">
    <source>
        <dbReference type="SAM" id="Phobius"/>
    </source>
</evidence>
<keyword evidence="1" id="KW-0812">Transmembrane</keyword>
<name>I0II89_PHYMF</name>
<feature type="transmembrane region" description="Helical" evidence="1">
    <location>
        <begin position="133"/>
        <end position="154"/>
    </location>
</feature>
<dbReference type="KEGG" id="phm:PSMK_28180"/>
<dbReference type="PATRIC" id="fig|1142394.8.peg.2914"/>
<dbReference type="PANTHER" id="PTHR41282">
    <property type="entry name" value="CONSERVED TRANSMEMBRANE PROTEIN-RELATED"/>
    <property type="match status" value="1"/>
</dbReference>
<dbReference type="HOGENOM" id="CLU_074030_1_0_0"/>
<protein>
    <recommendedName>
        <fullName evidence="4">Bax inhibitor-1/YccA family protein</fullName>
    </recommendedName>
</protein>
<proteinExistence type="predicted"/>
<sequence length="266" mass="28168">MFGNPALNDNTFDRDVDRYRPGGIREEAEAQPDAMTVQGTVYKTAILLGLAICTGVFTWNQTMAAGSPPAMYLLVGGIGGFIAALVTIFKQTWAPVTAPIYALLTGLMLGGVSAIYQLNFGGQHVNGFSLNGIVGQAIGLTVGVTAAMLILYTFRIIKVTEKLRAGILMAIVGAVGFNLVAYLILPLFGVDTAAVTGSGPLAIGISVVICGVAAFSLLMDFDLIERGAASGAPKHMEWYGAFALMVTLVWLYLELLRLLSKLQSRD</sequence>
<keyword evidence="3" id="KW-1185">Reference proteome</keyword>
<evidence type="ECO:0000313" key="2">
    <source>
        <dbReference type="EMBL" id="BAM04977.1"/>
    </source>
</evidence>
<gene>
    <name evidence="2" type="ordered locus">PSMK_28180</name>
</gene>
<keyword evidence="1" id="KW-1133">Transmembrane helix</keyword>
<feature type="transmembrane region" description="Helical" evidence="1">
    <location>
        <begin position="41"/>
        <end position="59"/>
    </location>
</feature>
<dbReference type="RefSeq" id="WP_014438187.1">
    <property type="nucleotide sequence ID" value="NC_017080.1"/>
</dbReference>
<organism evidence="2 3">
    <name type="scientific">Phycisphaera mikurensis (strain NBRC 102666 / KCTC 22515 / FYK2301M01)</name>
    <dbReference type="NCBI Taxonomy" id="1142394"/>
    <lineage>
        <taxon>Bacteria</taxon>
        <taxon>Pseudomonadati</taxon>
        <taxon>Planctomycetota</taxon>
        <taxon>Phycisphaerae</taxon>
        <taxon>Phycisphaerales</taxon>
        <taxon>Phycisphaeraceae</taxon>
        <taxon>Phycisphaera</taxon>
    </lineage>
</organism>
<dbReference type="eggNOG" id="COG4760">
    <property type="taxonomic scope" value="Bacteria"/>
</dbReference>
<keyword evidence="1" id="KW-0472">Membrane</keyword>
<dbReference type="Proteomes" id="UP000007881">
    <property type="component" value="Chromosome"/>
</dbReference>
<dbReference type="PIRSF" id="PIRSF009160">
    <property type="entry name" value="UCP009160"/>
    <property type="match status" value="1"/>
</dbReference>
<evidence type="ECO:0000313" key="3">
    <source>
        <dbReference type="Proteomes" id="UP000007881"/>
    </source>
</evidence>
<dbReference type="AlphaFoldDB" id="I0II89"/>
<feature type="transmembrane region" description="Helical" evidence="1">
    <location>
        <begin position="101"/>
        <end position="121"/>
    </location>
</feature>
<feature type="transmembrane region" description="Helical" evidence="1">
    <location>
        <begin position="71"/>
        <end position="89"/>
    </location>
</feature>
<dbReference type="EMBL" id="AP012338">
    <property type="protein sequence ID" value="BAM04977.1"/>
    <property type="molecule type" value="Genomic_DNA"/>
</dbReference>
<dbReference type="Pfam" id="PF12811">
    <property type="entry name" value="BaxI_1"/>
    <property type="match status" value="1"/>
</dbReference>
<feature type="transmembrane region" description="Helical" evidence="1">
    <location>
        <begin position="236"/>
        <end position="253"/>
    </location>
</feature>